<feature type="domain" description="C2H2-type" evidence="9">
    <location>
        <begin position="368"/>
        <end position="396"/>
    </location>
</feature>
<dbReference type="PROSITE" id="PS50157">
    <property type="entry name" value="ZINC_FINGER_C2H2_2"/>
    <property type="match status" value="6"/>
</dbReference>
<feature type="domain" description="C2H2-type" evidence="9">
    <location>
        <begin position="187"/>
        <end position="215"/>
    </location>
</feature>
<evidence type="ECO:0000256" key="3">
    <source>
        <dbReference type="ARBA" id="ARBA00022737"/>
    </source>
</evidence>
<organism evidence="10 11">
    <name type="scientific">Aspergillus homomorphus (strain CBS 101889)</name>
    <dbReference type="NCBI Taxonomy" id="1450537"/>
    <lineage>
        <taxon>Eukaryota</taxon>
        <taxon>Fungi</taxon>
        <taxon>Dikarya</taxon>
        <taxon>Ascomycota</taxon>
        <taxon>Pezizomycotina</taxon>
        <taxon>Eurotiomycetes</taxon>
        <taxon>Eurotiomycetidae</taxon>
        <taxon>Eurotiales</taxon>
        <taxon>Aspergillaceae</taxon>
        <taxon>Aspergillus</taxon>
        <taxon>Aspergillus subgen. Circumdati</taxon>
    </lineage>
</organism>
<sequence>MPLRAEERLAQEVLLEPLMADFPEYALVLCGLCNAHDHADPNTLFWRCSQEGCGAIYHEACIVAMPDHWSDEQVTNFGCAKCGSEWYVLGENEHPEPGEQVSTPSVPAKSIPMSFTQDADGKRLTCTVVEEDGMPCGKTFLYKQSLERHHQYKHENLTYPCSVCGKVFMRKESMMRHRTTSHRLRLYKCPVCDKPFGSNEHVKAHYYAVHDPETLKCPHCEGNFSLKVNLAHHIAQFHEKGSNPAYRRLKCTECGRTYTSKYNLARHVQESHNKKKDDAANKKKHRPNKRSRTASSQFKCEDCQMFFATKGTLTRHRRNLHSHEGTTNDDDKDTTTNGEDDSTDEEDTTANGEDAPTVESSGPGYNEYMCEECDKPYRRKASLMRHLKNCHSQDEADDEEEDSTDND</sequence>
<dbReference type="SMART" id="SM00355">
    <property type="entry name" value="ZnF_C2H2"/>
    <property type="match status" value="7"/>
</dbReference>
<evidence type="ECO:0000256" key="7">
    <source>
        <dbReference type="PROSITE-ProRule" id="PRU00042"/>
    </source>
</evidence>
<dbReference type="InterPro" id="IPR050888">
    <property type="entry name" value="ZnF_C2H2-type_TF"/>
</dbReference>
<evidence type="ECO:0000256" key="2">
    <source>
        <dbReference type="ARBA" id="ARBA00022723"/>
    </source>
</evidence>
<dbReference type="VEuPathDB" id="FungiDB:BO97DRAFT_428304"/>
<dbReference type="Proteomes" id="UP000248961">
    <property type="component" value="Unassembled WGS sequence"/>
</dbReference>
<evidence type="ECO:0000256" key="1">
    <source>
        <dbReference type="ARBA" id="ARBA00004123"/>
    </source>
</evidence>
<comment type="subcellular location">
    <subcellularLocation>
        <location evidence="1">Nucleus</location>
    </subcellularLocation>
</comment>
<accession>A0A395HNR0</accession>
<dbReference type="PANTHER" id="PTHR24406">
    <property type="entry name" value="TRANSCRIPTIONAL REPRESSOR CTCFL-RELATED"/>
    <property type="match status" value="1"/>
</dbReference>
<feature type="domain" description="C2H2-type" evidence="9">
    <location>
        <begin position="298"/>
        <end position="326"/>
    </location>
</feature>
<dbReference type="OrthoDB" id="6910977at2759"/>
<dbReference type="RefSeq" id="XP_025547632.1">
    <property type="nucleotide sequence ID" value="XM_025697278.1"/>
</dbReference>
<evidence type="ECO:0000313" key="10">
    <source>
        <dbReference type="EMBL" id="RAL08478.1"/>
    </source>
</evidence>
<evidence type="ECO:0000256" key="5">
    <source>
        <dbReference type="ARBA" id="ARBA00022833"/>
    </source>
</evidence>
<keyword evidence="5" id="KW-0862">Zinc</keyword>
<dbReference type="Gene3D" id="3.30.160.60">
    <property type="entry name" value="Classic Zinc Finger"/>
    <property type="match status" value="4"/>
</dbReference>
<gene>
    <name evidence="10" type="ORF">BO97DRAFT_428304</name>
</gene>
<reference evidence="10 11" key="1">
    <citation type="submission" date="2018-02" db="EMBL/GenBank/DDBJ databases">
        <title>The genomes of Aspergillus section Nigri reveals drivers in fungal speciation.</title>
        <authorList>
            <consortium name="DOE Joint Genome Institute"/>
            <person name="Vesth T.C."/>
            <person name="Nybo J."/>
            <person name="Theobald S."/>
            <person name="Brandl J."/>
            <person name="Frisvad J.C."/>
            <person name="Nielsen K.F."/>
            <person name="Lyhne E.K."/>
            <person name="Kogle M.E."/>
            <person name="Kuo A."/>
            <person name="Riley R."/>
            <person name="Clum A."/>
            <person name="Nolan M."/>
            <person name="Lipzen A."/>
            <person name="Salamov A."/>
            <person name="Henrissat B."/>
            <person name="Wiebenga A."/>
            <person name="De vries R.P."/>
            <person name="Grigoriev I.V."/>
            <person name="Mortensen U.H."/>
            <person name="Andersen M.R."/>
            <person name="Baker S.E."/>
        </authorList>
    </citation>
    <scope>NUCLEOTIDE SEQUENCE [LARGE SCALE GENOMIC DNA]</scope>
    <source>
        <strain evidence="10 11">CBS 101889</strain>
    </source>
</reference>
<keyword evidence="6" id="KW-0539">Nucleus</keyword>
<feature type="region of interest" description="Disordered" evidence="8">
    <location>
        <begin position="316"/>
        <end position="369"/>
    </location>
</feature>
<dbReference type="Pfam" id="PF00096">
    <property type="entry name" value="zf-C2H2"/>
    <property type="match status" value="5"/>
</dbReference>
<dbReference type="InterPro" id="IPR013087">
    <property type="entry name" value="Znf_C2H2_type"/>
</dbReference>
<evidence type="ECO:0000313" key="11">
    <source>
        <dbReference type="Proteomes" id="UP000248961"/>
    </source>
</evidence>
<feature type="compositionally biased region" description="Basic and acidic residues" evidence="8">
    <location>
        <begin position="267"/>
        <end position="281"/>
    </location>
</feature>
<dbReference type="InterPro" id="IPR055198">
    <property type="entry name" value="NSD_PHD"/>
</dbReference>
<dbReference type="AlphaFoldDB" id="A0A395HNR0"/>
<feature type="domain" description="C2H2-type" evidence="9">
    <location>
        <begin position="124"/>
        <end position="154"/>
    </location>
</feature>
<feature type="compositionally biased region" description="Acidic residues" evidence="8">
    <location>
        <begin position="327"/>
        <end position="348"/>
    </location>
</feature>
<evidence type="ECO:0000256" key="6">
    <source>
        <dbReference type="ARBA" id="ARBA00023242"/>
    </source>
</evidence>
<proteinExistence type="predicted"/>
<name>A0A395HNR0_ASPHC</name>
<protein>
    <recommendedName>
        <fullName evidence="9">C2H2-type domain-containing protein</fullName>
    </recommendedName>
</protein>
<keyword evidence="4 7" id="KW-0863">Zinc-finger</keyword>
<dbReference type="GO" id="GO:0005634">
    <property type="term" value="C:nucleus"/>
    <property type="evidence" value="ECO:0007669"/>
    <property type="project" value="UniProtKB-SubCell"/>
</dbReference>
<dbReference type="STRING" id="1450537.A0A395HNR0"/>
<evidence type="ECO:0000256" key="4">
    <source>
        <dbReference type="ARBA" id="ARBA00022771"/>
    </source>
</evidence>
<evidence type="ECO:0000259" key="9">
    <source>
        <dbReference type="PROSITE" id="PS50157"/>
    </source>
</evidence>
<keyword evidence="2" id="KW-0479">Metal-binding</keyword>
<dbReference type="GeneID" id="37201567"/>
<dbReference type="EMBL" id="KZ824313">
    <property type="protein sequence ID" value="RAL08478.1"/>
    <property type="molecule type" value="Genomic_DNA"/>
</dbReference>
<dbReference type="PROSITE" id="PS00028">
    <property type="entry name" value="ZINC_FINGER_C2H2_1"/>
    <property type="match status" value="5"/>
</dbReference>
<feature type="domain" description="C2H2-type" evidence="9">
    <location>
        <begin position="159"/>
        <end position="182"/>
    </location>
</feature>
<evidence type="ECO:0000256" key="8">
    <source>
        <dbReference type="SAM" id="MobiDB-lite"/>
    </source>
</evidence>
<feature type="compositionally biased region" description="Basic residues" evidence="8">
    <location>
        <begin position="282"/>
        <end position="292"/>
    </location>
</feature>
<dbReference type="InterPro" id="IPR036236">
    <property type="entry name" value="Znf_C2H2_sf"/>
</dbReference>
<dbReference type="Pfam" id="PF22908">
    <property type="entry name" value="PHD_NSD"/>
    <property type="match status" value="1"/>
</dbReference>
<dbReference type="SUPFAM" id="SSF57667">
    <property type="entry name" value="beta-beta-alpha zinc fingers"/>
    <property type="match status" value="4"/>
</dbReference>
<feature type="domain" description="C2H2-type" evidence="9">
    <location>
        <begin position="249"/>
        <end position="277"/>
    </location>
</feature>
<feature type="region of interest" description="Disordered" evidence="8">
    <location>
        <begin position="265"/>
        <end position="296"/>
    </location>
</feature>
<keyword evidence="11" id="KW-1185">Reference proteome</keyword>
<keyword evidence="3" id="KW-0677">Repeat</keyword>
<dbReference type="GO" id="GO:0008270">
    <property type="term" value="F:zinc ion binding"/>
    <property type="evidence" value="ECO:0007669"/>
    <property type="project" value="UniProtKB-KW"/>
</dbReference>